<protein>
    <submittedName>
        <fullName evidence="2">GL19367</fullName>
    </submittedName>
</protein>
<dbReference type="Proteomes" id="UP000008744">
    <property type="component" value="Unassembled WGS sequence"/>
</dbReference>
<name>B4G8X0_DROPE</name>
<dbReference type="PhylomeDB" id="B4G8X0"/>
<dbReference type="EMBL" id="CH479180">
    <property type="protein sequence ID" value="EDW28800.1"/>
    <property type="molecule type" value="Genomic_DNA"/>
</dbReference>
<dbReference type="OMA" id="ARKSCEM"/>
<accession>B4G8X0</accession>
<proteinExistence type="predicted"/>
<evidence type="ECO:0000256" key="1">
    <source>
        <dbReference type="SAM" id="Coils"/>
    </source>
</evidence>
<evidence type="ECO:0000313" key="2">
    <source>
        <dbReference type="EMBL" id="EDW28800.1"/>
    </source>
</evidence>
<keyword evidence="3" id="KW-1185">Reference proteome</keyword>
<organism evidence="3">
    <name type="scientific">Drosophila persimilis</name>
    <name type="common">Fruit fly</name>
    <dbReference type="NCBI Taxonomy" id="7234"/>
    <lineage>
        <taxon>Eukaryota</taxon>
        <taxon>Metazoa</taxon>
        <taxon>Ecdysozoa</taxon>
        <taxon>Arthropoda</taxon>
        <taxon>Hexapoda</taxon>
        <taxon>Insecta</taxon>
        <taxon>Pterygota</taxon>
        <taxon>Neoptera</taxon>
        <taxon>Endopterygota</taxon>
        <taxon>Diptera</taxon>
        <taxon>Brachycera</taxon>
        <taxon>Muscomorpha</taxon>
        <taxon>Ephydroidea</taxon>
        <taxon>Drosophilidae</taxon>
        <taxon>Drosophila</taxon>
        <taxon>Sophophora</taxon>
    </lineage>
</organism>
<gene>
    <name evidence="2" type="primary">Dper\GL19367</name>
    <name evidence="2" type="ORF">Dper_GL19367</name>
</gene>
<dbReference type="OrthoDB" id="7694231at2759"/>
<dbReference type="SMR" id="B4G8X0"/>
<dbReference type="KEGG" id="dpe:6589353"/>
<keyword evidence="1" id="KW-0175">Coiled coil</keyword>
<dbReference type="HOGENOM" id="CLU_1246538_0_0_1"/>
<dbReference type="AlphaFoldDB" id="B4G8X0"/>
<sequence length="222" mass="26176">MFHIPYSEEIEMQEESLADGCQGCQRLMDSNEKTAAIILRAWHNRGFEICKLLKTKEHYKQKAMESSNNLHMYQVMIEVAENRNNELQLQVMESKMRTLQVHSSMLSLTADREQLQHEVDLRKKENEELKAVAEQRKTKTSAALMEQRKVLDRISRTEVAVFQLKLKNSDLVNAARMLRSSDRSNQLREQRLNKELQLKSEMIIIMQNEIDLLKERAEEWNE</sequence>
<reference evidence="2 3" key="1">
    <citation type="journal article" date="2007" name="Nature">
        <title>Evolution of genes and genomes on the Drosophila phylogeny.</title>
        <authorList>
            <consortium name="Drosophila 12 Genomes Consortium"/>
            <person name="Clark A.G."/>
            <person name="Eisen M.B."/>
            <person name="Smith D.R."/>
            <person name="Bergman C.M."/>
            <person name="Oliver B."/>
            <person name="Markow T.A."/>
            <person name="Kaufman T.C."/>
            <person name="Kellis M."/>
            <person name="Gelbart W."/>
            <person name="Iyer V.N."/>
            <person name="Pollard D.A."/>
            <person name="Sackton T.B."/>
            <person name="Larracuente A.M."/>
            <person name="Singh N.D."/>
            <person name="Abad J.P."/>
            <person name="Abt D.N."/>
            <person name="Adryan B."/>
            <person name="Aguade M."/>
            <person name="Akashi H."/>
            <person name="Anderson W.W."/>
            <person name="Aquadro C.F."/>
            <person name="Ardell D.H."/>
            <person name="Arguello R."/>
            <person name="Artieri C.G."/>
            <person name="Barbash D.A."/>
            <person name="Barker D."/>
            <person name="Barsanti P."/>
            <person name="Batterham P."/>
            <person name="Batzoglou S."/>
            <person name="Begun D."/>
            <person name="Bhutkar A."/>
            <person name="Blanco E."/>
            <person name="Bosak S.A."/>
            <person name="Bradley R.K."/>
            <person name="Brand A.D."/>
            <person name="Brent M.R."/>
            <person name="Brooks A.N."/>
            <person name="Brown R.H."/>
            <person name="Butlin R.K."/>
            <person name="Caggese C."/>
            <person name="Calvi B.R."/>
            <person name="Bernardo de Carvalho A."/>
            <person name="Caspi A."/>
            <person name="Castrezana S."/>
            <person name="Celniker S.E."/>
            <person name="Chang J.L."/>
            <person name="Chapple C."/>
            <person name="Chatterji S."/>
            <person name="Chinwalla A."/>
            <person name="Civetta A."/>
            <person name="Clifton S.W."/>
            <person name="Comeron J.M."/>
            <person name="Costello J.C."/>
            <person name="Coyne J.A."/>
            <person name="Daub J."/>
            <person name="David R.G."/>
            <person name="Delcher A.L."/>
            <person name="Delehaunty K."/>
            <person name="Do C.B."/>
            <person name="Ebling H."/>
            <person name="Edwards K."/>
            <person name="Eickbush T."/>
            <person name="Evans J.D."/>
            <person name="Filipski A."/>
            <person name="Findeiss S."/>
            <person name="Freyhult E."/>
            <person name="Fulton L."/>
            <person name="Fulton R."/>
            <person name="Garcia A.C."/>
            <person name="Gardiner A."/>
            <person name="Garfield D.A."/>
            <person name="Garvin B.E."/>
            <person name="Gibson G."/>
            <person name="Gilbert D."/>
            <person name="Gnerre S."/>
            <person name="Godfrey J."/>
            <person name="Good R."/>
            <person name="Gotea V."/>
            <person name="Gravely B."/>
            <person name="Greenberg A.J."/>
            <person name="Griffiths-Jones S."/>
            <person name="Gross S."/>
            <person name="Guigo R."/>
            <person name="Gustafson E.A."/>
            <person name="Haerty W."/>
            <person name="Hahn M.W."/>
            <person name="Halligan D.L."/>
            <person name="Halpern A.L."/>
            <person name="Halter G.M."/>
            <person name="Han M.V."/>
            <person name="Heger A."/>
            <person name="Hillier L."/>
            <person name="Hinrichs A.S."/>
            <person name="Holmes I."/>
            <person name="Hoskins R.A."/>
            <person name="Hubisz M.J."/>
            <person name="Hultmark D."/>
            <person name="Huntley M.A."/>
            <person name="Jaffe D.B."/>
            <person name="Jagadeeshan S."/>
            <person name="Jeck W.R."/>
            <person name="Johnson J."/>
            <person name="Jones C.D."/>
            <person name="Jordan W.C."/>
            <person name="Karpen G.H."/>
            <person name="Kataoka E."/>
            <person name="Keightley P.D."/>
            <person name="Kheradpour P."/>
            <person name="Kirkness E.F."/>
            <person name="Koerich L.B."/>
            <person name="Kristiansen K."/>
            <person name="Kudrna D."/>
            <person name="Kulathinal R.J."/>
            <person name="Kumar S."/>
            <person name="Kwok R."/>
            <person name="Lander E."/>
            <person name="Langley C.H."/>
            <person name="Lapoint R."/>
            <person name="Lazzaro B.P."/>
            <person name="Lee S.J."/>
            <person name="Levesque L."/>
            <person name="Li R."/>
            <person name="Lin C.F."/>
            <person name="Lin M.F."/>
            <person name="Lindblad-Toh K."/>
            <person name="Llopart A."/>
            <person name="Long M."/>
            <person name="Low L."/>
            <person name="Lozovsky E."/>
            <person name="Lu J."/>
            <person name="Luo M."/>
            <person name="Machado C.A."/>
            <person name="Makalowski W."/>
            <person name="Marzo M."/>
            <person name="Matsuda M."/>
            <person name="Matzkin L."/>
            <person name="McAllister B."/>
            <person name="McBride C.S."/>
            <person name="McKernan B."/>
            <person name="McKernan K."/>
            <person name="Mendez-Lago M."/>
            <person name="Minx P."/>
            <person name="Mollenhauer M.U."/>
            <person name="Montooth K."/>
            <person name="Mount S.M."/>
            <person name="Mu X."/>
            <person name="Myers E."/>
            <person name="Negre B."/>
            <person name="Newfeld S."/>
            <person name="Nielsen R."/>
            <person name="Noor M.A."/>
            <person name="O'Grady P."/>
            <person name="Pachter L."/>
            <person name="Papaceit M."/>
            <person name="Parisi M.J."/>
            <person name="Parisi M."/>
            <person name="Parts L."/>
            <person name="Pedersen J.S."/>
            <person name="Pesole G."/>
            <person name="Phillippy A.M."/>
            <person name="Ponting C.P."/>
            <person name="Pop M."/>
            <person name="Porcelli D."/>
            <person name="Powell J.R."/>
            <person name="Prohaska S."/>
            <person name="Pruitt K."/>
            <person name="Puig M."/>
            <person name="Quesneville H."/>
            <person name="Ram K.R."/>
            <person name="Rand D."/>
            <person name="Rasmussen M.D."/>
            <person name="Reed L.K."/>
            <person name="Reenan R."/>
            <person name="Reily A."/>
            <person name="Remington K.A."/>
            <person name="Rieger T.T."/>
            <person name="Ritchie M.G."/>
            <person name="Robin C."/>
            <person name="Rogers Y.H."/>
            <person name="Rohde C."/>
            <person name="Rozas J."/>
            <person name="Rubenfield M.J."/>
            <person name="Ruiz A."/>
            <person name="Russo S."/>
            <person name="Salzberg S.L."/>
            <person name="Sanchez-Gracia A."/>
            <person name="Saranga D.J."/>
            <person name="Sato H."/>
            <person name="Schaeffer S.W."/>
            <person name="Schatz M.C."/>
            <person name="Schlenke T."/>
            <person name="Schwartz R."/>
            <person name="Segarra C."/>
            <person name="Singh R.S."/>
            <person name="Sirot L."/>
            <person name="Sirota M."/>
            <person name="Sisneros N.B."/>
            <person name="Smith C.D."/>
            <person name="Smith T.F."/>
            <person name="Spieth J."/>
            <person name="Stage D.E."/>
            <person name="Stark A."/>
            <person name="Stephan W."/>
            <person name="Strausberg R.L."/>
            <person name="Strempel S."/>
            <person name="Sturgill D."/>
            <person name="Sutton G."/>
            <person name="Sutton G.G."/>
            <person name="Tao W."/>
            <person name="Teichmann S."/>
            <person name="Tobari Y.N."/>
            <person name="Tomimura Y."/>
            <person name="Tsolas J.M."/>
            <person name="Valente V.L."/>
            <person name="Venter E."/>
            <person name="Venter J.C."/>
            <person name="Vicario S."/>
            <person name="Vieira F.G."/>
            <person name="Vilella A.J."/>
            <person name="Villasante A."/>
            <person name="Walenz B."/>
            <person name="Wang J."/>
            <person name="Wasserman M."/>
            <person name="Watts T."/>
            <person name="Wilson D."/>
            <person name="Wilson R.K."/>
            <person name="Wing R.A."/>
            <person name="Wolfner M.F."/>
            <person name="Wong A."/>
            <person name="Wong G.K."/>
            <person name="Wu C.I."/>
            <person name="Wu G."/>
            <person name="Yamamoto D."/>
            <person name="Yang H.P."/>
            <person name="Yang S.P."/>
            <person name="Yorke J.A."/>
            <person name="Yoshida K."/>
            <person name="Zdobnov E."/>
            <person name="Zhang P."/>
            <person name="Zhang Y."/>
            <person name="Zimin A.V."/>
            <person name="Baldwin J."/>
            <person name="Abdouelleil A."/>
            <person name="Abdulkadir J."/>
            <person name="Abebe A."/>
            <person name="Abera B."/>
            <person name="Abreu J."/>
            <person name="Acer S.C."/>
            <person name="Aftuck L."/>
            <person name="Alexander A."/>
            <person name="An P."/>
            <person name="Anderson E."/>
            <person name="Anderson S."/>
            <person name="Arachi H."/>
            <person name="Azer M."/>
            <person name="Bachantsang P."/>
            <person name="Barry A."/>
            <person name="Bayul T."/>
            <person name="Berlin A."/>
            <person name="Bessette D."/>
            <person name="Bloom T."/>
            <person name="Blye J."/>
            <person name="Boguslavskiy L."/>
            <person name="Bonnet C."/>
            <person name="Boukhgalter B."/>
            <person name="Bourzgui I."/>
            <person name="Brown A."/>
            <person name="Cahill P."/>
            <person name="Channer S."/>
            <person name="Cheshatsang Y."/>
            <person name="Chuda L."/>
            <person name="Citroen M."/>
            <person name="Collymore A."/>
            <person name="Cooke P."/>
            <person name="Costello M."/>
            <person name="D'Aco K."/>
            <person name="Daza R."/>
            <person name="De Haan G."/>
            <person name="DeGray S."/>
            <person name="DeMaso C."/>
            <person name="Dhargay N."/>
            <person name="Dooley K."/>
            <person name="Dooley E."/>
            <person name="Doricent M."/>
            <person name="Dorje P."/>
            <person name="Dorjee K."/>
            <person name="Dupes A."/>
            <person name="Elong R."/>
            <person name="Falk J."/>
            <person name="Farina A."/>
            <person name="Faro S."/>
            <person name="Ferguson D."/>
            <person name="Fisher S."/>
            <person name="Foley C.D."/>
            <person name="Franke A."/>
            <person name="Friedrich D."/>
            <person name="Gadbois L."/>
            <person name="Gearin G."/>
            <person name="Gearin C.R."/>
            <person name="Giannoukos G."/>
            <person name="Goode T."/>
            <person name="Graham J."/>
            <person name="Grandbois E."/>
            <person name="Grewal S."/>
            <person name="Gyaltsen K."/>
            <person name="Hafez N."/>
            <person name="Hagos B."/>
            <person name="Hall J."/>
            <person name="Henson C."/>
            <person name="Hollinger A."/>
            <person name="Honan T."/>
            <person name="Huard M.D."/>
            <person name="Hughes L."/>
            <person name="Hurhula B."/>
            <person name="Husby M.E."/>
            <person name="Kamat A."/>
            <person name="Kanga B."/>
            <person name="Kashin S."/>
            <person name="Khazanovich D."/>
            <person name="Kisner P."/>
            <person name="Lance K."/>
            <person name="Lara M."/>
            <person name="Lee W."/>
            <person name="Lennon N."/>
            <person name="Letendre F."/>
            <person name="LeVine R."/>
            <person name="Lipovsky A."/>
            <person name="Liu X."/>
            <person name="Liu J."/>
            <person name="Liu S."/>
            <person name="Lokyitsang T."/>
            <person name="Lokyitsang Y."/>
            <person name="Lubonja R."/>
            <person name="Lui A."/>
            <person name="MacDonald P."/>
            <person name="Magnisalis V."/>
            <person name="Maru K."/>
            <person name="Matthews C."/>
            <person name="McCusker W."/>
            <person name="McDonough S."/>
            <person name="Mehta T."/>
            <person name="Meldrim J."/>
            <person name="Meneus L."/>
            <person name="Mihai O."/>
            <person name="Mihalev A."/>
            <person name="Mihova T."/>
            <person name="Mittelman R."/>
            <person name="Mlenga V."/>
            <person name="Montmayeur A."/>
            <person name="Mulrain L."/>
            <person name="Navidi A."/>
            <person name="Naylor J."/>
            <person name="Negash T."/>
            <person name="Nguyen T."/>
            <person name="Nguyen N."/>
            <person name="Nicol R."/>
            <person name="Norbu C."/>
            <person name="Norbu N."/>
            <person name="Novod N."/>
            <person name="O'Neill B."/>
            <person name="Osman S."/>
            <person name="Markiewicz E."/>
            <person name="Oyono O.L."/>
            <person name="Patti C."/>
            <person name="Phunkhang P."/>
            <person name="Pierre F."/>
            <person name="Priest M."/>
            <person name="Raghuraman S."/>
            <person name="Rege F."/>
            <person name="Reyes R."/>
            <person name="Rise C."/>
            <person name="Rogov P."/>
            <person name="Ross K."/>
            <person name="Ryan E."/>
            <person name="Settipalli S."/>
            <person name="Shea T."/>
            <person name="Sherpa N."/>
            <person name="Shi L."/>
            <person name="Shih D."/>
            <person name="Sparrow T."/>
            <person name="Spaulding J."/>
            <person name="Stalker J."/>
            <person name="Stange-Thomann N."/>
            <person name="Stavropoulos S."/>
            <person name="Stone C."/>
            <person name="Strader C."/>
            <person name="Tesfaye S."/>
            <person name="Thomson T."/>
            <person name="Thoulutsang Y."/>
            <person name="Thoulutsang D."/>
            <person name="Topham K."/>
            <person name="Topping I."/>
            <person name="Tsamla T."/>
            <person name="Vassiliev H."/>
            <person name="Vo A."/>
            <person name="Wangchuk T."/>
            <person name="Wangdi T."/>
            <person name="Weiand M."/>
            <person name="Wilkinson J."/>
            <person name="Wilson A."/>
            <person name="Yadav S."/>
            <person name="Young G."/>
            <person name="Yu Q."/>
            <person name="Zembek L."/>
            <person name="Zhong D."/>
            <person name="Zimmer A."/>
            <person name="Zwirko Z."/>
            <person name="Jaffe D.B."/>
            <person name="Alvarez P."/>
            <person name="Brockman W."/>
            <person name="Butler J."/>
            <person name="Chin C."/>
            <person name="Gnerre S."/>
            <person name="Grabherr M."/>
            <person name="Kleber M."/>
            <person name="Mauceli E."/>
            <person name="MacCallum I."/>
        </authorList>
    </citation>
    <scope>NUCLEOTIDE SEQUENCE [LARGE SCALE GENOMIC DNA]</scope>
    <source>
        <strain evidence="3">MSH-3 / Tucson 14011-0111.49</strain>
    </source>
</reference>
<evidence type="ECO:0000313" key="3">
    <source>
        <dbReference type="Proteomes" id="UP000008744"/>
    </source>
</evidence>
<feature type="coiled-coil region" evidence="1">
    <location>
        <begin position="70"/>
        <end position="132"/>
    </location>
</feature>